<evidence type="ECO:0000256" key="1">
    <source>
        <dbReference type="SAM" id="MobiDB-lite"/>
    </source>
</evidence>
<feature type="compositionally biased region" description="Basic and acidic residues" evidence="1">
    <location>
        <begin position="32"/>
        <end position="56"/>
    </location>
</feature>
<evidence type="ECO:0008006" key="5">
    <source>
        <dbReference type="Google" id="ProtNLM"/>
    </source>
</evidence>
<proteinExistence type="predicted"/>
<name>A0AAN6YD34_9PEZI</name>
<dbReference type="AlphaFoldDB" id="A0AAN6YD34"/>
<feature type="region of interest" description="Disordered" evidence="1">
    <location>
        <begin position="32"/>
        <end position="78"/>
    </location>
</feature>
<evidence type="ECO:0000256" key="2">
    <source>
        <dbReference type="SAM" id="SignalP"/>
    </source>
</evidence>
<dbReference type="Proteomes" id="UP001301769">
    <property type="component" value="Unassembled WGS sequence"/>
</dbReference>
<protein>
    <recommendedName>
        <fullName evidence="5">Secreted protein</fullName>
    </recommendedName>
</protein>
<accession>A0AAN6YD34</accession>
<comment type="caution">
    <text evidence="3">The sequence shown here is derived from an EMBL/GenBank/DDBJ whole genome shotgun (WGS) entry which is preliminary data.</text>
</comment>
<reference evidence="3" key="1">
    <citation type="journal article" date="2023" name="Mol. Phylogenet. Evol.">
        <title>Genome-scale phylogeny and comparative genomics of the fungal order Sordariales.</title>
        <authorList>
            <person name="Hensen N."/>
            <person name="Bonometti L."/>
            <person name="Westerberg I."/>
            <person name="Brannstrom I.O."/>
            <person name="Guillou S."/>
            <person name="Cros-Aarteil S."/>
            <person name="Calhoun S."/>
            <person name="Haridas S."/>
            <person name="Kuo A."/>
            <person name="Mondo S."/>
            <person name="Pangilinan J."/>
            <person name="Riley R."/>
            <person name="LaButti K."/>
            <person name="Andreopoulos B."/>
            <person name="Lipzen A."/>
            <person name="Chen C."/>
            <person name="Yan M."/>
            <person name="Daum C."/>
            <person name="Ng V."/>
            <person name="Clum A."/>
            <person name="Steindorff A."/>
            <person name="Ohm R.A."/>
            <person name="Martin F."/>
            <person name="Silar P."/>
            <person name="Natvig D.O."/>
            <person name="Lalanne C."/>
            <person name="Gautier V."/>
            <person name="Ament-Velasquez S.L."/>
            <person name="Kruys A."/>
            <person name="Hutchinson M.I."/>
            <person name="Powell A.J."/>
            <person name="Barry K."/>
            <person name="Miller A.N."/>
            <person name="Grigoriev I.V."/>
            <person name="Debuchy R."/>
            <person name="Gladieux P."/>
            <person name="Hiltunen Thoren M."/>
            <person name="Johannesson H."/>
        </authorList>
    </citation>
    <scope>NUCLEOTIDE SEQUENCE</scope>
    <source>
        <strain evidence="3">PSN293</strain>
    </source>
</reference>
<feature type="chain" id="PRO_5042975080" description="Secreted protein" evidence="2">
    <location>
        <begin position="20"/>
        <end position="102"/>
    </location>
</feature>
<organism evidence="3 4">
    <name type="scientific">Rhypophila decipiens</name>
    <dbReference type="NCBI Taxonomy" id="261697"/>
    <lineage>
        <taxon>Eukaryota</taxon>
        <taxon>Fungi</taxon>
        <taxon>Dikarya</taxon>
        <taxon>Ascomycota</taxon>
        <taxon>Pezizomycotina</taxon>
        <taxon>Sordariomycetes</taxon>
        <taxon>Sordariomycetidae</taxon>
        <taxon>Sordariales</taxon>
        <taxon>Naviculisporaceae</taxon>
        <taxon>Rhypophila</taxon>
    </lineage>
</organism>
<keyword evidence="2" id="KW-0732">Signal</keyword>
<reference evidence="3" key="2">
    <citation type="submission" date="2023-05" db="EMBL/GenBank/DDBJ databases">
        <authorList>
            <consortium name="Lawrence Berkeley National Laboratory"/>
            <person name="Steindorff A."/>
            <person name="Hensen N."/>
            <person name="Bonometti L."/>
            <person name="Westerberg I."/>
            <person name="Brannstrom I.O."/>
            <person name="Guillou S."/>
            <person name="Cros-Aarteil S."/>
            <person name="Calhoun S."/>
            <person name="Haridas S."/>
            <person name="Kuo A."/>
            <person name="Mondo S."/>
            <person name="Pangilinan J."/>
            <person name="Riley R."/>
            <person name="Labutti K."/>
            <person name="Andreopoulos B."/>
            <person name="Lipzen A."/>
            <person name="Chen C."/>
            <person name="Yanf M."/>
            <person name="Daum C."/>
            <person name="Ng V."/>
            <person name="Clum A."/>
            <person name="Ohm R."/>
            <person name="Martin F."/>
            <person name="Silar P."/>
            <person name="Natvig D."/>
            <person name="Lalanne C."/>
            <person name="Gautier V."/>
            <person name="Ament-Velasquez S.L."/>
            <person name="Kruys A."/>
            <person name="Hutchinson M.I."/>
            <person name="Powell A.J."/>
            <person name="Barry K."/>
            <person name="Miller A.N."/>
            <person name="Grigoriev I.V."/>
            <person name="Debuchy R."/>
            <person name="Gladieux P."/>
            <person name="Thoren M.H."/>
            <person name="Johannesson H."/>
        </authorList>
    </citation>
    <scope>NUCLEOTIDE SEQUENCE</scope>
    <source>
        <strain evidence="3">PSN293</strain>
    </source>
</reference>
<gene>
    <name evidence="3" type="ORF">QBC37DRAFT_98412</name>
</gene>
<feature type="signal peptide" evidence="2">
    <location>
        <begin position="1"/>
        <end position="19"/>
    </location>
</feature>
<sequence>MSPFLLVPFLPVFCGGAWTEVAKPAWSSRKVEFERSGFREVSGKRTGVESRDRDPWYPKSNPSQESRKGGGCNGREIRGMHAVQVGRAAQVMCEESRRWQVG</sequence>
<evidence type="ECO:0000313" key="3">
    <source>
        <dbReference type="EMBL" id="KAK4216283.1"/>
    </source>
</evidence>
<dbReference type="EMBL" id="MU858070">
    <property type="protein sequence ID" value="KAK4216283.1"/>
    <property type="molecule type" value="Genomic_DNA"/>
</dbReference>
<keyword evidence="4" id="KW-1185">Reference proteome</keyword>
<evidence type="ECO:0000313" key="4">
    <source>
        <dbReference type="Proteomes" id="UP001301769"/>
    </source>
</evidence>